<dbReference type="RefSeq" id="WP_379896139.1">
    <property type="nucleotide sequence ID" value="NZ_JBHTON010000011.1"/>
</dbReference>
<proteinExistence type="predicted"/>
<dbReference type="EMBL" id="JBHTON010000011">
    <property type="protein sequence ID" value="MFD1484533.1"/>
    <property type="molecule type" value="Genomic_DNA"/>
</dbReference>
<gene>
    <name evidence="1" type="ORF">ACFQ5J_04710</name>
</gene>
<evidence type="ECO:0000313" key="2">
    <source>
        <dbReference type="Proteomes" id="UP001597252"/>
    </source>
</evidence>
<organism evidence="1 2">
    <name type="scientific">Lacticaseibacillus baoqingensis</name>
    <dbReference type="NCBI Taxonomy" id="2486013"/>
    <lineage>
        <taxon>Bacteria</taxon>
        <taxon>Bacillati</taxon>
        <taxon>Bacillota</taxon>
        <taxon>Bacilli</taxon>
        <taxon>Lactobacillales</taxon>
        <taxon>Lactobacillaceae</taxon>
        <taxon>Lacticaseibacillus</taxon>
    </lineage>
</organism>
<comment type="caution">
    <text evidence="1">The sequence shown here is derived from an EMBL/GenBank/DDBJ whole genome shotgun (WGS) entry which is preliminary data.</text>
</comment>
<sequence length="48" mass="5187">MEDDLVTFYGTSLGTQDYESTMGATITVSLIEADKITDSGKAPDDYGY</sequence>
<dbReference type="Proteomes" id="UP001597252">
    <property type="component" value="Unassembled WGS sequence"/>
</dbReference>
<keyword evidence="2" id="KW-1185">Reference proteome</keyword>
<name>A0ABW4E5J9_9LACO</name>
<reference evidence="2" key="1">
    <citation type="journal article" date="2019" name="Int. J. Syst. Evol. Microbiol.">
        <title>The Global Catalogue of Microorganisms (GCM) 10K type strain sequencing project: providing services to taxonomists for standard genome sequencing and annotation.</title>
        <authorList>
            <consortium name="The Broad Institute Genomics Platform"/>
            <consortium name="The Broad Institute Genome Sequencing Center for Infectious Disease"/>
            <person name="Wu L."/>
            <person name="Ma J."/>
        </authorList>
    </citation>
    <scope>NUCLEOTIDE SEQUENCE [LARGE SCALE GENOMIC DNA]</scope>
    <source>
        <strain evidence="2">CCM 8903</strain>
    </source>
</reference>
<evidence type="ECO:0000313" key="1">
    <source>
        <dbReference type="EMBL" id="MFD1484533.1"/>
    </source>
</evidence>
<protein>
    <submittedName>
        <fullName evidence="1">Uncharacterized protein</fullName>
    </submittedName>
</protein>
<accession>A0ABW4E5J9</accession>